<dbReference type="HOGENOM" id="CLU_2868910_0_0_1"/>
<dbReference type="AlphaFoldDB" id="A0A0C3EC76"/>
<dbReference type="GO" id="GO:0061799">
    <property type="term" value="F:cyclic pyranopterin monophosphate synthase activity"/>
    <property type="evidence" value="ECO:0007669"/>
    <property type="project" value="TreeGrafter"/>
</dbReference>
<evidence type="ECO:0000256" key="1">
    <source>
        <dbReference type="ARBA" id="ARBA00005046"/>
    </source>
</evidence>
<gene>
    <name evidence="3" type="ORF">SCLCIDRAFT_1207615</name>
</gene>
<dbReference type="SUPFAM" id="SSF102114">
    <property type="entry name" value="Radical SAM enzymes"/>
    <property type="match status" value="1"/>
</dbReference>
<dbReference type="Proteomes" id="UP000053989">
    <property type="component" value="Unassembled WGS sequence"/>
</dbReference>
<sequence>MPSEGVQLSPKEHILTDDEIIRVASLFVRSGVRKIRLTGGEPTVRKGLGTLISNTLYFMYHGTG</sequence>
<comment type="pathway">
    <text evidence="1">Cofactor biosynthesis; molybdopterin biosynthesis.</text>
</comment>
<dbReference type="OrthoDB" id="429626at2759"/>
<evidence type="ECO:0000313" key="3">
    <source>
        <dbReference type="EMBL" id="KIM70300.1"/>
    </source>
</evidence>
<organism evidence="3 4">
    <name type="scientific">Scleroderma citrinum Foug A</name>
    <dbReference type="NCBI Taxonomy" id="1036808"/>
    <lineage>
        <taxon>Eukaryota</taxon>
        <taxon>Fungi</taxon>
        <taxon>Dikarya</taxon>
        <taxon>Basidiomycota</taxon>
        <taxon>Agaricomycotina</taxon>
        <taxon>Agaricomycetes</taxon>
        <taxon>Agaricomycetidae</taxon>
        <taxon>Boletales</taxon>
        <taxon>Sclerodermatineae</taxon>
        <taxon>Sclerodermataceae</taxon>
        <taxon>Scleroderma</taxon>
    </lineage>
</organism>
<evidence type="ECO:0008006" key="5">
    <source>
        <dbReference type="Google" id="ProtNLM"/>
    </source>
</evidence>
<accession>A0A0C3EC76</accession>
<proteinExistence type="predicted"/>
<dbReference type="STRING" id="1036808.A0A0C3EC76"/>
<dbReference type="GO" id="GO:0006777">
    <property type="term" value="P:Mo-molybdopterin cofactor biosynthetic process"/>
    <property type="evidence" value="ECO:0007669"/>
    <property type="project" value="UniProtKB-KW"/>
</dbReference>
<reference evidence="4" key="2">
    <citation type="submission" date="2015-01" db="EMBL/GenBank/DDBJ databases">
        <title>Evolutionary Origins and Diversification of the Mycorrhizal Mutualists.</title>
        <authorList>
            <consortium name="DOE Joint Genome Institute"/>
            <consortium name="Mycorrhizal Genomics Consortium"/>
            <person name="Kohler A."/>
            <person name="Kuo A."/>
            <person name="Nagy L.G."/>
            <person name="Floudas D."/>
            <person name="Copeland A."/>
            <person name="Barry K.W."/>
            <person name="Cichocki N."/>
            <person name="Veneault-Fourrey C."/>
            <person name="LaButti K."/>
            <person name="Lindquist E.A."/>
            <person name="Lipzen A."/>
            <person name="Lundell T."/>
            <person name="Morin E."/>
            <person name="Murat C."/>
            <person name="Riley R."/>
            <person name="Ohm R."/>
            <person name="Sun H."/>
            <person name="Tunlid A."/>
            <person name="Henrissat B."/>
            <person name="Grigoriev I.V."/>
            <person name="Hibbett D.S."/>
            <person name="Martin F."/>
        </authorList>
    </citation>
    <scope>NUCLEOTIDE SEQUENCE [LARGE SCALE GENOMIC DNA]</scope>
    <source>
        <strain evidence="4">Foug A</strain>
    </source>
</reference>
<evidence type="ECO:0000256" key="2">
    <source>
        <dbReference type="ARBA" id="ARBA00023150"/>
    </source>
</evidence>
<dbReference type="InterPro" id="IPR058240">
    <property type="entry name" value="rSAM_sf"/>
</dbReference>
<dbReference type="PANTHER" id="PTHR22960:SF0">
    <property type="entry name" value="MOLYBDENUM COFACTOR BIOSYNTHESIS PROTEIN 1"/>
    <property type="match status" value="1"/>
</dbReference>
<dbReference type="Gene3D" id="3.20.20.70">
    <property type="entry name" value="Aldolase class I"/>
    <property type="match status" value="1"/>
</dbReference>
<dbReference type="EMBL" id="KN822005">
    <property type="protein sequence ID" value="KIM70300.1"/>
    <property type="molecule type" value="Genomic_DNA"/>
</dbReference>
<reference evidence="3 4" key="1">
    <citation type="submission" date="2014-04" db="EMBL/GenBank/DDBJ databases">
        <authorList>
            <consortium name="DOE Joint Genome Institute"/>
            <person name="Kuo A."/>
            <person name="Kohler A."/>
            <person name="Nagy L.G."/>
            <person name="Floudas D."/>
            <person name="Copeland A."/>
            <person name="Barry K.W."/>
            <person name="Cichocki N."/>
            <person name="Veneault-Fourrey C."/>
            <person name="LaButti K."/>
            <person name="Lindquist E.A."/>
            <person name="Lipzen A."/>
            <person name="Lundell T."/>
            <person name="Morin E."/>
            <person name="Murat C."/>
            <person name="Sun H."/>
            <person name="Tunlid A."/>
            <person name="Henrissat B."/>
            <person name="Grigoriev I.V."/>
            <person name="Hibbett D.S."/>
            <person name="Martin F."/>
            <person name="Nordberg H.P."/>
            <person name="Cantor M.N."/>
            <person name="Hua S.X."/>
        </authorList>
    </citation>
    <scope>NUCLEOTIDE SEQUENCE [LARGE SCALE GENOMIC DNA]</scope>
    <source>
        <strain evidence="3 4">Foug A</strain>
    </source>
</reference>
<dbReference type="InterPro" id="IPR050105">
    <property type="entry name" value="MoCo_biosynth_MoaA/MoaC"/>
</dbReference>
<protein>
    <recommendedName>
        <fullName evidence="5">Radical SAM core domain-containing protein</fullName>
    </recommendedName>
</protein>
<dbReference type="PANTHER" id="PTHR22960">
    <property type="entry name" value="MOLYBDOPTERIN COFACTOR SYNTHESIS PROTEIN A"/>
    <property type="match status" value="1"/>
</dbReference>
<name>A0A0C3EC76_9AGAM</name>
<dbReference type="InterPro" id="IPR013785">
    <property type="entry name" value="Aldolase_TIM"/>
</dbReference>
<dbReference type="InParanoid" id="A0A0C3EC76"/>
<dbReference type="GO" id="GO:0061798">
    <property type="term" value="F:GTP 3',8'-cyclase activity"/>
    <property type="evidence" value="ECO:0007669"/>
    <property type="project" value="TreeGrafter"/>
</dbReference>
<keyword evidence="2" id="KW-0501">Molybdenum cofactor biosynthesis</keyword>
<keyword evidence="4" id="KW-1185">Reference proteome</keyword>
<evidence type="ECO:0000313" key="4">
    <source>
        <dbReference type="Proteomes" id="UP000053989"/>
    </source>
</evidence>